<dbReference type="EMBL" id="MU001674">
    <property type="protein sequence ID" value="KAF2459865.1"/>
    <property type="molecule type" value="Genomic_DNA"/>
</dbReference>
<keyword evidence="2" id="KW-0378">Hydrolase</keyword>
<name>A0A6A6P7A4_9PEZI</name>
<reference evidence="2" key="1">
    <citation type="journal article" date="2020" name="Stud. Mycol.">
        <title>101 Dothideomycetes genomes: a test case for predicting lifestyles and emergence of pathogens.</title>
        <authorList>
            <person name="Haridas S."/>
            <person name="Albert R."/>
            <person name="Binder M."/>
            <person name="Bloem J."/>
            <person name="Labutti K."/>
            <person name="Salamov A."/>
            <person name="Andreopoulos B."/>
            <person name="Baker S."/>
            <person name="Barry K."/>
            <person name="Bills G."/>
            <person name="Bluhm B."/>
            <person name="Cannon C."/>
            <person name="Castanera R."/>
            <person name="Culley D."/>
            <person name="Daum C."/>
            <person name="Ezra D."/>
            <person name="Gonzalez J."/>
            <person name="Henrissat B."/>
            <person name="Kuo A."/>
            <person name="Liang C."/>
            <person name="Lipzen A."/>
            <person name="Lutzoni F."/>
            <person name="Magnuson J."/>
            <person name="Mondo S."/>
            <person name="Nolan M."/>
            <person name="Ohm R."/>
            <person name="Pangilinan J."/>
            <person name="Park H.-J."/>
            <person name="Ramirez L."/>
            <person name="Alfaro M."/>
            <person name="Sun H."/>
            <person name="Tritt A."/>
            <person name="Yoshinaga Y."/>
            <person name="Zwiers L.-H."/>
            <person name="Turgeon B."/>
            <person name="Goodwin S."/>
            <person name="Spatafora J."/>
            <person name="Crous P."/>
            <person name="Grigoriev I."/>
        </authorList>
    </citation>
    <scope>NUCLEOTIDE SEQUENCE</scope>
    <source>
        <strain evidence="2">ATCC 16933</strain>
    </source>
</reference>
<dbReference type="Gene3D" id="3.40.50.300">
    <property type="entry name" value="P-loop containing nucleotide triphosphate hydrolases"/>
    <property type="match status" value="1"/>
</dbReference>
<dbReference type="InterPro" id="IPR056599">
    <property type="entry name" value="AAA_lid_fung"/>
</dbReference>
<evidence type="ECO:0000313" key="2">
    <source>
        <dbReference type="EMBL" id="KAF2459865.1"/>
    </source>
</evidence>
<dbReference type="AlphaFoldDB" id="A0A6A6P7A4"/>
<organism evidence="2 3">
    <name type="scientific">Lineolata rhizophorae</name>
    <dbReference type="NCBI Taxonomy" id="578093"/>
    <lineage>
        <taxon>Eukaryota</taxon>
        <taxon>Fungi</taxon>
        <taxon>Dikarya</taxon>
        <taxon>Ascomycota</taxon>
        <taxon>Pezizomycotina</taxon>
        <taxon>Dothideomycetes</taxon>
        <taxon>Dothideomycetes incertae sedis</taxon>
        <taxon>Lineolatales</taxon>
        <taxon>Lineolataceae</taxon>
        <taxon>Lineolata</taxon>
    </lineage>
</organism>
<keyword evidence="3" id="KW-1185">Reference proteome</keyword>
<dbReference type="GO" id="GO:0005524">
    <property type="term" value="F:ATP binding"/>
    <property type="evidence" value="ECO:0007669"/>
    <property type="project" value="InterPro"/>
</dbReference>
<dbReference type="Pfam" id="PF23232">
    <property type="entry name" value="AAA_lid_13"/>
    <property type="match status" value="1"/>
</dbReference>
<dbReference type="InterPro" id="IPR027417">
    <property type="entry name" value="P-loop_NTPase"/>
</dbReference>
<dbReference type="CDD" id="cd19481">
    <property type="entry name" value="RecA-like_protease"/>
    <property type="match status" value="1"/>
</dbReference>
<dbReference type="SUPFAM" id="SSF52540">
    <property type="entry name" value="P-loop containing nucleoside triphosphate hydrolases"/>
    <property type="match status" value="1"/>
</dbReference>
<dbReference type="OrthoDB" id="10042665at2759"/>
<dbReference type="PANTHER" id="PTHR46411:SF3">
    <property type="entry name" value="AAA+ ATPASE DOMAIN-CONTAINING PROTEIN"/>
    <property type="match status" value="1"/>
</dbReference>
<feature type="domain" description="AAA+ ATPase" evidence="1">
    <location>
        <begin position="114"/>
        <end position="240"/>
    </location>
</feature>
<dbReference type="GO" id="GO:0016887">
    <property type="term" value="F:ATP hydrolysis activity"/>
    <property type="evidence" value="ECO:0007669"/>
    <property type="project" value="InterPro"/>
</dbReference>
<evidence type="ECO:0000313" key="3">
    <source>
        <dbReference type="Proteomes" id="UP000799766"/>
    </source>
</evidence>
<protein>
    <submittedName>
        <fullName evidence="2">P-loop containing nucleoside triphosphate hydrolase protein</fullName>
    </submittedName>
</protein>
<dbReference type="PANTHER" id="PTHR46411">
    <property type="entry name" value="FAMILY ATPASE, PUTATIVE-RELATED"/>
    <property type="match status" value="1"/>
</dbReference>
<evidence type="ECO:0000259" key="1">
    <source>
        <dbReference type="SMART" id="SM00382"/>
    </source>
</evidence>
<dbReference type="InterPro" id="IPR003593">
    <property type="entry name" value="AAA+_ATPase"/>
</dbReference>
<accession>A0A6A6P7A4</accession>
<dbReference type="InterPro" id="IPR003959">
    <property type="entry name" value="ATPase_AAA_core"/>
</dbReference>
<sequence length="351" mass="40108">MNRWKKWDLNDDDLSVIGSGTIDGHEQYDNFTPDHDFDALQARLCPTTVSCYGMTSRRWYVITVESISEAKWANEAIEHLVLDESTKKIVLGLVQQHQKNKDRVLSDVIPSKGKGLVFVLHGPPGVGKTLTAESVAEYTQKPLFPMNIGEMVAENDLTSVLQDVFITATRWDAVLVLDEADVLLEKRSFEDLGRNGVVSVFLRMIEYYEGILFLTTNRIETMDIAFQSRIHIAIEFKALDSLVRRQIWENFIHRLDVGEAGAKKELLAALDDLQEWDLNGRQIRNVLSIAQSIALSSERRRGALRYEHVEHVASQTINFQHFFEGSTRDRKAQIGEISSRQFQERRGRGFR</sequence>
<gene>
    <name evidence="2" type="ORF">BDY21DRAFT_281084</name>
</gene>
<dbReference type="SMART" id="SM00382">
    <property type="entry name" value="AAA"/>
    <property type="match status" value="1"/>
</dbReference>
<dbReference type="Proteomes" id="UP000799766">
    <property type="component" value="Unassembled WGS sequence"/>
</dbReference>
<dbReference type="Pfam" id="PF00004">
    <property type="entry name" value="AAA"/>
    <property type="match status" value="1"/>
</dbReference>
<proteinExistence type="predicted"/>